<dbReference type="InterPro" id="IPR010982">
    <property type="entry name" value="Lambda_DNA-bd_dom_sf"/>
</dbReference>
<sequence length="113" mass="12171">MPRASAAKTALPDPSRQALVKLGRDLVTARTRRRIPQQLMADRMLISRGTLRRLEAGDPTVGLGVLASALFILGLTGRLGDLVAADLDRVGISEEVSRLPRHAHAPADPDLDF</sequence>
<protein>
    <submittedName>
        <fullName evidence="1">Transcriptional regulator with XRE-family HTH domain</fullName>
    </submittedName>
</protein>
<gene>
    <name evidence="1" type="ORF">GGR13_001310</name>
</gene>
<comment type="caution">
    <text evidence="1">The sequence shown here is derived from an EMBL/GenBank/DDBJ whole genome shotgun (WGS) entry which is preliminary data.</text>
</comment>
<proteinExistence type="predicted"/>
<dbReference type="RefSeq" id="WP_221230448.1">
    <property type="nucleotide sequence ID" value="NZ_JACHOR010000002.1"/>
</dbReference>
<keyword evidence="2" id="KW-1185">Reference proteome</keyword>
<dbReference type="SUPFAM" id="SSF47413">
    <property type="entry name" value="lambda repressor-like DNA-binding domains"/>
    <property type="match status" value="1"/>
</dbReference>
<dbReference type="Gene3D" id="1.10.260.40">
    <property type="entry name" value="lambda repressor-like DNA-binding domains"/>
    <property type="match status" value="1"/>
</dbReference>
<evidence type="ECO:0000313" key="2">
    <source>
        <dbReference type="Proteomes" id="UP000545037"/>
    </source>
</evidence>
<dbReference type="EMBL" id="JACHOR010000002">
    <property type="protein sequence ID" value="MBB5745726.1"/>
    <property type="molecule type" value="Genomic_DNA"/>
</dbReference>
<dbReference type="GO" id="GO:0003677">
    <property type="term" value="F:DNA binding"/>
    <property type="evidence" value="ECO:0007669"/>
    <property type="project" value="InterPro"/>
</dbReference>
<dbReference type="Proteomes" id="UP000545037">
    <property type="component" value="Unassembled WGS sequence"/>
</dbReference>
<dbReference type="AlphaFoldDB" id="A0A7W9CHP6"/>
<name>A0A7W9CHP6_9CAUL</name>
<accession>A0A7W9CHP6</accession>
<organism evidence="1 2">
    <name type="scientific">Brevundimonas variabilis</name>
    <dbReference type="NCBI Taxonomy" id="74312"/>
    <lineage>
        <taxon>Bacteria</taxon>
        <taxon>Pseudomonadati</taxon>
        <taxon>Pseudomonadota</taxon>
        <taxon>Alphaproteobacteria</taxon>
        <taxon>Caulobacterales</taxon>
        <taxon>Caulobacteraceae</taxon>
        <taxon>Brevundimonas</taxon>
    </lineage>
</organism>
<evidence type="ECO:0000313" key="1">
    <source>
        <dbReference type="EMBL" id="MBB5745726.1"/>
    </source>
</evidence>
<reference evidence="1 2" key="1">
    <citation type="submission" date="2020-08" db="EMBL/GenBank/DDBJ databases">
        <title>Genomic Encyclopedia of Type Strains, Phase IV (KMG-IV): sequencing the most valuable type-strain genomes for metagenomic binning, comparative biology and taxonomic classification.</title>
        <authorList>
            <person name="Goeker M."/>
        </authorList>
    </citation>
    <scope>NUCLEOTIDE SEQUENCE [LARGE SCALE GENOMIC DNA]</scope>
    <source>
        <strain evidence="1 2">DSM 4737</strain>
    </source>
</reference>